<keyword evidence="2" id="KW-1185">Reference proteome</keyword>
<comment type="caution">
    <text evidence="1">The sequence shown here is derived from an EMBL/GenBank/DDBJ whole genome shotgun (WGS) entry which is preliminary data.</text>
</comment>
<evidence type="ECO:0000313" key="2">
    <source>
        <dbReference type="Proteomes" id="UP000824890"/>
    </source>
</evidence>
<organism evidence="1 2">
    <name type="scientific">Brassica napus</name>
    <name type="common">Rape</name>
    <dbReference type="NCBI Taxonomy" id="3708"/>
    <lineage>
        <taxon>Eukaryota</taxon>
        <taxon>Viridiplantae</taxon>
        <taxon>Streptophyta</taxon>
        <taxon>Embryophyta</taxon>
        <taxon>Tracheophyta</taxon>
        <taxon>Spermatophyta</taxon>
        <taxon>Magnoliopsida</taxon>
        <taxon>eudicotyledons</taxon>
        <taxon>Gunneridae</taxon>
        <taxon>Pentapetalae</taxon>
        <taxon>rosids</taxon>
        <taxon>malvids</taxon>
        <taxon>Brassicales</taxon>
        <taxon>Brassicaceae</taxon>
        <taxon>Brassiceae</taxon>
        <taxon>Brassica</taxon>
    </lineage>
</organism>
<accession>A0ABQ8BZ79</accession>
<gene>
    <name evidence="1" type="ORF">HID58_033440</name>
</gene>
<protein>
    <submittedName>
        <fullName evidence="1">Uncharacterized protein</fullName>
    </submittedName>
</protein>
<proteinExistence type="predicted"/>
<reference evidence="1 2" key="1">
    <citation type="submission" date="2021-05" db="EMBL/GenBank/DDBJ databases">
        <title>Genome Assembly of Synthetic Allotetraploid Brassica napus Reveals Homoeologous Exchanges between Subgenomes.</title>
        <authorList>
            <person name="Davis J.T."/>
        </authorList>
    </citation>
    <scope>NUCLEOTIDE SEQUENCE [LARGE SCALE GENOMIC DNA]</scope>
    <source>
        <strain evidence="2">cv. Da-Ae</strain>
        <tissue evidence="1">Seedling</tissue>
    </source>
</reference>
<dbReference type="EMBL" id="JAGKQM010000009">
    <property type="protein sequence ID" value="KAH0910119.1"/>
    <property type="molecule type" value="Genomic_DNA"/>
</dbReference>
<sequence>MMDVVGYAHSTRDGFEVSWRCQGFSPGGACSLKDGLSAWRCLVLRRRLSGQASPVFVLFGSWRWCLESSYPGSDHSGFQGLRGLVLHFPGHLFCLICSILSRKETPSCSKRSIMGGVHGFVVMELGFHLCGGMIRAISSQCRGGSFDLPRQIWSFSFQCRSRGFFDLAASFSSRSFGVCCSSPSLRLIVSGSTCLEASQDAPAPLWINSNWLVNRM</sequence>
<dbReference type="Proteomes" id="UP000824890">
    <property type="component" value="Unassembled WGS sequence"/>
</dbReference>
<name>A0ABQ8BZ79_BRANA</name>
<evidence type="ECO:0000313" key="1">
    <source>
        <dbReference type="EMBL" id="KAH0910119.1"/>
    </source>
</evidence>